<organism evidence="2 3">
    <name type="scientific">Gloeophyllum trabeum (strain ATCC 11539 / FP-39264 / Madison 617)</name>
    <name type="common">Brown rot fungus</name>
    <dbReference type="NCBI Taxonomy" id="670483"/>
    <lineage>
        <taxon>Eukaryota</taxon>
        <taxon>Fungi</taxon>
        <taxon>Dikarya</taxon>
        <taxon>Basidiomycota</taxon>
        <taxon>Agaricomycotina</taxon>
        <taxon>Agaricomycetes</taxon>
        <taxon>Gloeophyllales</taxon>
        <taxon>Gloeophyllaceae</taxon>
        <taxon>Gloeophyllum</taxon>
    </lineage>
</organism>
<proteinExistence type="predicted"/>
<feature type="transmembrane region" description="Helical" evidence="1">
    <location>
        <begin position="116"/>
        <end position="135"/>
    </location>
</feature>
<accession>S7QGJ2</accession>
<feature type="transmembrane region" description="Helical" evidence="1">
    <location>
        <begin position="73"/>
        <end position="96"/>
    </location>
</feature>
<name>S7QGJ2_GLOTA</name>
<keyword evidence="1" id="KW-0472">Membrane</keyword>
<keyword evidence="3" id="KW-1185">Reference proteome</keyword>
<feature type="non-terminal residue" evidence="2">
    <location>
        <position position="229"/>
    </location>
</feature>
<feature type="transmembrane region" description="Helical" evidence="1">
    <location>
        <begin position="155"/>
        <end position="183"/>
    </location>
</feature>
<dbReference type="Proteomes" id="UP000030669">
    <property type="component" value="Unassembled WGS sequence"/>
</dbReference>
<sequence>MFILGTLFLASSSRVAQMTFIDDRNFPGGPVVWQEAAYSIPSNLLGNVTFTIANWLADALMIWRCYIVWTGRYVWPVIAIPCLMWMASFAMGTILLTQVSRPGLSLWSTSSINFALTYFSISLSLNILVTLFILVRLLLHRREMCKSLGEAYGKYYVAIAAILVESAALYAACSILFLVPYVLNHPLQFIFMQILSQVQIIAPLLVIVRVASGHGLTTASLQTDANITF</sequence>
<dbReference type="OrthoDB" id="3267806at2759"/>
<dbReference type="HOGENOM" id="CLU_044614_0_0_1"/>
<evidence type="ECO:0000313" key="2">
    <source>
        <dbReference type="EMBL" id="EPQ58308.1"/>
    </source>
</evidence>
<evidence type="ECO:0000313" key="3">
    <source>
        <dbReference type="Proteomes" id="UP000030669"/>
    </source>
</evidence>
<dbReference type="OMA" id="INEMAFI"/>
<evidence type="ECO:0000256" key="1">
    <source>
        <dbReference type="SAM" id="Phobius"/>
    </source>
</evidence>
<dbReference type="STRING" id="670483.S7QGJ2"/>
<dbReference type="EMBL" id="KB469298">
    <property type="protein sequence ID" value="EPQ58308.1"/>
    <property type="molecule type" value="Genomic_DNA"/>
</dbReference>
<keyword evidence="1" id="KW-0812">Transmembrane</keyword>
<reference evidence="2 3" key="1">
    <citation type="journal article" date="2012" name="Science">
        <title>The Paleozoic origin of enzymatic lignin decomposition reconstructed from 31 fungal genomes.</title>
        <authorList>
            <person name="Floudas D."/>
            <person name="Binder M."/>
            <person name="Riley R."/>
            <person name="Barry K."/>
            <person name="Blanchette R.A."/>
            <person name="Henrissat B."/>
            <person name="Martinez A.T."/>
            <person name="Otillar R."/>
            <person name="Spatafora J.W."/>
            <person name="Yadav J.S."/>
            <person name="Aerts A."/>
            <person name="Benoit I."/>
            <person name="Boyd A."/>
            <person name="Carlson A."/>
            <person name="Copeland A."/>
            <person name="Coutinho P.M."/>
            <person name="de Vries R.P."/>
            <person name="Ferreira P."/>
            <person name="Findley K."/>
            <person name="Foster B."/>
            <person name="Gaskell J."/>
            <person name="Glotzer D."/>
            <person name="Gorecki P."/>
            <person name="Heitman J."/>
            <person name="Hesse C."/>
            <person name="Hori C."/>
            <person name="Igarashi K."/>
            <person name="Jurgens J.A."/>
            <person name="Kallen N."/>
            <person name="Kersten P."/>
            <person name="Kohler A."/>
            <person name="Kuees U."/>
            <person name="Kumar T.K.A."/>
            <person name="Kuo A."/>
            <person name="LaButti K."/>
            <person name="Larrondo L.F."/>
            <person name="Lindquist E."/>
            <person name="Ling A."/>
            <person name="Lombard V."/>
            <person name="Lucas S."/>
            <person name="Lundell T."/>
            <person name="Martin R."/>
            <person name="McLaughlin D.J."/>
            <person name="Morgenstern I."/>
            <person name="Morin E."/>
            <person name="Murat C."/>
            <person name="Nagy L.G."/>
            <person name="Nolan M."/>
            <person name="Ohm R.A."/>
            <person name="Patyshakuliyeva A."/>
            <person name="Rokas A."/>
            <person name="Ruiz-Duenas F.J."/>
            <person name="Sabat G."/>
            <person name="Salamov A."/>
            <person name="Samejima M."/>
            <person name="Schmutz J."/>
            <person name="Slot J.C."/>
            <person name="St John F."/>
            <person name="Stenlid J."/>
            <person name="Sun H."/>
            <person name="Sun S."/>
            <person name="Syed K."/>
            <person name="Tsang A."/>
            <person name="Wiebenga A."/>
            <person name="Young D."/>
            <person name="Pisabarro A."/>
            <person name="Eastwood D.C."/>
            <person name="Martin F."/>
            <person name="Cullen D."/>
            <person name="Grigoriev I.V."/>
            <person name="Hibbett D.S."/>
        </authorList>
    </citation>
    <scope>NUCLEOTIDE SEQUENCE [LARGE SCALE GENOMIC DNA]</scope>
    <source>
        <strain evidence="2 3">ATCC 11539</strain>
    </source>
</reference>
<dbReference type="eggNOG" id="ENOG502SKVI">
    <property type="taxonomic scope" value="Eukaryota"/>
</dbReference>
<gene>
    <name evidence="2" type="ORF">GLOTRDRAFT_72606</name>
</gene>
<dbReference type="GeneID" id="19308285"/>
<feature type="transmembrane region" description="Helical" evidence="1">
    <location>
        <begin position="40"/>
        <end position="61"/>
    </location>
</feature>
<dbReference type="AlphaFoldDB" id="S7QGJ2"/>
<feature type="transmembrane region" description="Helical" evidence="1">
    <location>
        <begin position="189"/>
        <end position="208"/>
    </location>
</feature>
<protein>
    <submittedName>
        <fullName evidence="2">Uncharacterized protein</fullName>
    </submittedName>
</protein>
<keyword evidence="1" id="KW-1133">Transmembrane helix</keyword>
<dbReference type="KEGG" id="gtr:GLOTRDRAFT_72606"/>
<dbReference type="RefSeq" id="XP_007863524.1">
    <property type="nucleotide sequence ID" value="XM_007865333.1"/>
</dbReference>